<organism evidence="2 3">
    <name type="scientific">Vitis rotundifolia</name>
    <name type="common">Muscadine grape</name>
    <dbReference type="NCBI Taxonomy" id="103349"/>
    <lineage>
        <taxon>Eukaryota</taxon>
        <taxon>Viridiplantae</taxon>
        <taxon>Streptophyta</taxon>
        <taxon>Embryophyta</taxon>
        <taxon>Tracheophyta</taxon>
        <taxon>Spermatophyta</taxon>
        <taxon>Magnoliopsida</taxon>
        <taxon>eudicotyledons</taxon>
        <taxon>Gunneridae</taxon>
        <taxon>Pentapetalae</taxon>
        <taxon>rosids</taxon>
        <taxon>Vitales</taxon>
        <taxon>Vitaceae</taxon>
        <taxon>Viteae</taxon>
        <taxon>Vitis</taxon>
    </lineage>
</organism>
<dbReference type="PANTHER" id="PTHR46524:SF7">
    <property type="entry name" value="CW-TYPE ZINC FINGER"/>
    <property type="match status" value="1"/>
</dbReference>
<dbReference type="InterPro" id="IPR055300">
    <property type="entry name" value="CWZF3/5/7"/>
</dbReference>
<accession>A0AA39DR75</accession>
<protein>
    <submittedName>
        <fullName evidence="2">Uncharacterized protein</fullName>
    </submittedName>
</protein>
<dbReference type="AlphaFoldDB" id="A0AA39DR75"/>
<evidence type="ECO:0000313" key="3">
    <source>
        <dbReference type="Proteomes" id="UP001168098"/>
    </source>
</evidence>
<name>A0AA39DR75_VITRO</name>
<sequence>MNRCSISGEETTKALIALYQGPAPESQHNLQSRPDIVASGVTLAGVGHPDQNHQIFGSNIMLSSGKRKHESKEISNANNHDGPAQFSNSLKKNLQTSVKSRSLNDVNQSPLVNELDFQHLSKSSDLALEEQRLKQKEKHKALRSPWKLKETSRAITCFSSLQFNIQTFIKPIFQGLLLSDCQLWIVLRHI</sequence>
<dbReference type="Proteomes" id="UP001168098">
    <property type="component" value="Unassembled WGS sequence"/>
</dbReference>
<comment type="caution">
    <text evidence="2">The sequence shown here is derived from an EMBL/GenBank/DDBJ whole genome shotgun (WGS) entry which is preliminary data.</text>
</comment>
<dbReference type="PANTHER" id="PTHR46524">
    <property type="entry name" value="CW-TYPE ZINC FINGER"/>
    <property type="match status" value="1"/>
</dbReference>
<keyword evidence="3" id="KW-1185">Reference proteome</keyword>
<reference evidence="2 3" key="1">
    <citation type="journal article" date="2023" name="BMC Biotechnol.">
        <title>Vitis rotundifolia cv Carlos genome sequencing.</title>
        <authorList>
            <person name="Huff M."/>
            <person name="Hulse-Kemp A."/>
            <person name="Scheffler B."/>
            <person name="Youngblood R."/>
            <person name="Simpson S."/>
            <person name="Babiker E."/>
            <person name="Staton M."/>
        </authorList>
    </citation>
    <scope>NUCLEOTIDE SEQUENCE [LARGE SCALE GENOMIC DNA]</scope>
    <source>
        <tissue evidence="2">Leaf</tissue>
    </source>
</reference>
<evidence type="ECO:0000313" key="2">
    <source>
        <dbReference type="EMBL" id="KAJ9691252.1"/>
    </source>
</evidence>
<evidence type="ECO:0000256" key="1">
    <source>
        <dbReference type="SAM" id="MobiDB-lite"/>
    </source>
</evidence>
<feature type="compositionally biased region" description="Polar residues" evidence="1">
    <location>
        <begin position="74"/>
        <end position="88"/>
    </location>
</feature>
<gene>
    <name evidence="2" type="ORF">PVL29_013431</name>
</gene>
<proteinExistence type="predicted"/>
<feature type="region of interest" description="Disordered" evidence="1">
    <location>
        <begin position="66"/>
        <end position="88"/>
    </location>
</feature>
<dbReference type="EMBL" id="JARBHA010000010">
    <property type="protein sequence ID" value="KAJ9691252.1"/>
    <property type="molecule type" value="Genomic_DNA"/>
</dbReference>